<proteinExistence type="predicted"/>
<organism evidence="2">
    <name type="scientific">viral metagenome</name>
    <dbReference type="NCBI Taxonomy" id="1070528"/>
    <lineage>
        <taxon>unclassified sequences</taxon>
        <taxon>metagenomes</taxon>
        <taxon>organismal metagenomes</taxon>
    </lineage>
</organism>
<evidence type="ECO:0000256" key="1">
    <source>
        <dbReference type="SAM" id="MobiDB-lite"/>
    </source>
</evidence>
<dbReference type="EMBL" id="MN739342">
    <property type="protein sequence ID" value="QHS99406.1"/>
    <property type="molecule type" value="Genomic_DNA"/>
</dbReference>
<name>A0A6C0C4W7_9ZZZZ</name>
<evidence type="ECO:0000313" key="2">
    <source>
        <dbReference type="EMBL" id="QHS99406.1"/>
    </source>
</evidence>
<reference evidence="2" key="1">
    <citation type="journal article" date="2020" name="Nature">
        <title>Giant virus diversity and host interactions through global metagenomics.</title>
        <authorList>
            <person name="Schulz F."/>
            <person name="Roux S."/>
            <person name="Paez-Espino D."/>
            <person name="Jungbluth S."/>
            <person name="Walsh D.A."/>
            <person name="Denef V.J."/>
            <person name="McMahon K.D."/>
            <person name="Konstantinidis K.T."/>
            <person name="Eloe-Fadrosh E.A."/>
            <person name="Kyrpides N.C."/>
            <person name="Woyke T."/>
        </authorList>
    </citation>
    <scope>NUCLEOTIDE SEQUENCE</scope>
    <source>
        <strain evidence="2">GVMAG-M-3300020185-33</strain>
    </source>
</reference>
<protein>
    <submittedName>
        <fullName evidence="2">Uncharacterized protein</fullName>
    </submittedName>
</protein>
<feature type="region of interest" description="Disordered" evidence="1">
    <location>
        <begin position="1"/>
        <end position="61"/>
    </location>
</feature>
<sequence length="337" mass="38741">MNISPNFGLDKPTSLIPKEQTIDDTLDDFQPVSPTWGPDEPPSPTSESGEIASPRQKTTQEAVDEAISRYYLLKGKYDKKYKNAKKKVVESVGRNNLEKIKKKLKSLRLGCVNCKQNGGTVFTNNSRLLTAKCGNTETPCDLDIQIQQGKWMLLSTAMQMSQEGLDDIKANIIDLKLDLLFGLRTEEQITSQFNEDKANYKSQTKQLHLLNDIIESENKIRLDDNELDTPKKIHIKQYLEIKNIQLKKHISQFKEFINDYMAEVEDPQLSMPFLNQAVVLYIEQIFPLMAKIRESKYAVTMMDDTEEQGLFIMKKIKTLLKNLEFEYEFGQIISDKK</sequence>
<dbReference type="AlphaFoldDB" id="A0A6C0C4W7"/>
<accession>A0A6C0C4W7</accession>